<dbReference type="EMBL" id="JBFRYB010000001">
    <property type="protein sequence ID" value="MEX1665823.1"/>
    <property type="molecule type" value="Genomic_DNA"/>
</dbReference>
<sequence length="44" mass="4909">MSYGPNFLAQIPDSIGDRLGNDCREVFSADLLNYFIELGENLSN</sequence>
<dbReference type="Proteomes" id="UP001557484">
    <property type="component" value="Unassembled WGS sequence"/>
</dbReference>
<reference evidence="1 2" key="1">
    <citation type="journal article" date="2011" name="Int. J. Syst. Evol. Microbiol.">
        <title>Zhongshania antarctica gen. nov., sp. nov. and Zhongshania guokunii sp. nov., gammaproteobacteria respectively isolated from coastal attached (fast) ice and surface seawater of the Antarctic.</title>
        <authorList>
            <person name="Li H.J."/>
            <person name="Zhang X.Y."/>
            <person name="Chen C.X."/>
            <person name="Zhang Y.J."/>
            <person name="Gao Z.M."/>
            <person name="Yu Y."/>
            <person name="Chen X.L."/>
            <person name="Chen B."/>
            <person name="Zhang Y.Z."/>
        </authorList>
    </citation>
    <scope>NUCLEOTIDE SEQUENCE [LARGE SCALE GENOMIC DNA]</scope>
    <source>
        <strain evidence="1 2">R06B22</strain>
    </source>
</reference>
<comment type="caution">
    <text evidence="1">The sequence shown here is derived from an EMBL/GenBank/DDBJ whole genome shotgun (WGS) entry which is preliminary data.</text>
</comment>
<dbReference type="RefSeq" id="WP_368375919.1">
    <property type="nucleotide sequence ID" value="NZ_JBFRYB010000001.1"/>
</dbReference>
<evidence type="ECO:0000313" key="1">
    <source>
        <dbReference type="EMBL" id="MEX1665823.1"/>
    </source>
</evidence>
<gene>
    <name evidence="1" type="ORF">AB4875_10005</name>
</gene>
<accession>A0ABV3TW26</accession>
<name>A0ABV3TW26_9GAMM</name>
<protein>
    <submittedName>
        <fullName evidence="1">Uncharacterized protein</fullName>
    </submittedName>
</protein>
<proteinExistence type="predicted"/>
<evidence type="ECO:0000313" key="2">
    <source>
        <dbReference type="Proteomes" id="UP001557484"/>
    </source>
</evidence>
<keyword evidence="2" id="KW-1185">Reference proteome</keyword>
<organism evidence="1 2">
    <name type="scientific">Zhongshania arctica</name>
    <dbReference type="NCBI Taxonomy" id="3238302"/>
    <lineage>
        <taxon>Bacteria</taxon>
        <taxon>Pseudomonadati</taxon>
        <taxon>Pseudomonadota</taxon>
        <taxon>Gammaproteobacteria</taxon>
        <taxon>Cellvibrionales</taxon>
        <taxon>Spongiibacteraceae</taxon>
        <taxon>Zhongshania</taxon>
    </lineage>
</organism>